<name>A0ACC2PRT4_9HYME</name>
<protein>
    <submittedName>
        <fullName evidence="1">Uncharacterized protein</fullName>
    </submittedName>
</protein>
<keyword evidence="2" id="KW-1185">Reference proteome</keyword>
<organism evidence="1 2">
    <name type="scientific">Eretmocerus hayati</name>
    <dbReference type="NCBI Taxonomy" id="131215"/>
    <lineage>
        <taxon>Eukaryota</taxon>
        <taxon>Metazoa</taxon>
        <taxon>Ecdysozoa</taxon>
        <taxon>Arthropoda</taxon>
        <taxon>Hexapoda</taxon>
        <taxon>Insecta</taxon>
        <taxon>Pterygota</taxon>
        <taxon>Neoptera</taxon>
        <taxon>Endopterygota</taxon>
        <taxon>Hymenoptera</taxon>
        <taxon>Apocrita</taxon>
        <taxon>Proctotrupomorpha</taxon>
        <taxon>Chalcidoidea</taxon>
        <taxon>Aphelinidae</taxon>
        <taxon>Aphelininae</taxon>
        <taxon>Eretmocerus</taxon>
    </lineage>
</organism>
<sequence>MSKTVNFSANLCILSSGAMMGWTSPVLGYMAKDDDRNPLDSPISDVDSSWVGSLMTVGAIAGSLVAGYMGEKLGRKRSLLFSAVPYTIGWILIATAGSLMQLLIARFIFGIALAIDFTIVPMYCGEIAETSIRGVLGSFLQLFVTLGLLFSYSIGPFVSYTVMWIACSVLPIIFFVCFMFMPESPYFLLSQGARVEASEALARLRGKSTSGVKRELEEMQVSVDQAFATEVSMLDLIRIKANFKALLFTCAAVSFQQFSGINVVLFYSEKIFSAAGTTLDPAICTIIIGVVQVCASGVTPIVVDMLGRRLLLIASGIGTAIGTGVLGLYFKLLSDDERQVADLGWLPIASLVLFMCLYCVGWGPLPWAIMGEMFSAEVKAKASSITVLVCWTLAFFITKYFNNIATAFGNHVAFWIFTVCCIVSVTFVVFLLPETKGKSLQQIQDELNGVKSTDSPGDDEMRPIRR</sequence>
<accession>A0ACC2PRT4</accession>
<gene>
    <name evidence="1" type="ORF">QAD02_022020</name>
</gene>
<comment type="caution">
    <text evidence="1">The sequence shown here is derived from an EMBL/GenBank/DDBJ whole genome shotgun (WGS) entry which is preliminary data.</text>
</comment>
<evidence type="ECO:0000313" key="2">
    <source>
        <dbReference type="Proteomes" id="UP001239111"/>
    </source>
</evidence>
<dbReference type="Proteomes" id="UP001239111">
    <property type="component" value="Chromosome 1"/>
</dbReference>
<evidence type="ECO:0000313" key="1">
    <source>
        <dbReference type="EMBL" id="KAJ8686226.1"/>
    </source>
</evidence>
<dbReference type="EMBL" id="CM056741">
    <property type="protein sequence ID" value="KAJ8686226.1"/>
    <property type="molecule type" value="Genomic_DNA"/>
</dbReference>
<reference evidence="1" key="1">
    <citation type="submission" date="2023-04" db="EMBL/GenBank/DDBJ databases">
        <title>A chromosome-level genome assembly of the parasitoid wasp Eretmocerus hayati.</title>
        <authorList>
            <person name="Zhong Y."/>
            <person name="Liu S."/>
            <person name="Liu Y."/>
        </authorList>
    </citation>
    <scope>NUCLEOTIDE SEQUENCE</scope>
    <source>
        <strain evidence="1">ZJU_SS_LIU_2023</strain>
    </source>
</reference>
<proteinExistence type="predicted"/>